<keyword evidence="5" id="KW-1185">Reference proteome</keyword>
<keyword evidence="2" id="KW-0012">Acyltransferase</keyword>
<dbReference type="SUPFAM" id="SSF55729">
    <property type="entry name" value="Acyl-CoA N-acyltransferases (Nat)"/>
    <property type="match status" value="1"/>
</dbReference>
<dbReference type="PANTHER" id="PTHR43420:SF44">
    <property type="entry name" value="ACETYLTRANSFERASE YPEA"/>
    <property type="match status" value="1"/>
</dbReference>
<dbReference type="EMBL" id="AAQH01000005">
    <property type="protein sequence ID" value="EAT12736.1"/>
    <property type="molecule type" value="Genomic_DNA"/>
</dbReference>
<name>Q1N355_9GAMM</name>
<organism evidence="4 5">
    <name type="scientific">Bermanella marisrubri</name>
    <dbReference type="NCBI Taxonomy" id="207949"/>
    <lineage>
        <taxon>Bacteria</taxon>
        <taxon>Pseudomonadati</taxon>
        <taxon>Pseudomonadota</taxon>
        <taxon>Gammaproteobacteria</taxon>
        <taxon>Oceanospirillales</taxon>
        <taxon>Oceanospirillaceae</taxon>
        <taxon>Bermanella</taxon>
    </lineage>
</organism>
<dbReference type="InterPro" id="IPR050680">
    <property type="entry name" value="YpeA/RimI_acetyltransf"/>
</dbReference>
<dbReference type="Proteomes" id="UP000004263">
    <property type="component" value="Unassembled WGS sequence"/>
</dbReference>
<dbReference type="PANTHER" id="PTHR43420">
    <property type="entry name" value="ACETYLTRANSFERASE"/>
    <property type="match status" value="1"/>
</dbReference>
<dbReference type="OrthoDB" id="9799601at2"/>
<evidence type="ECO:0000256" key="2">
    <source>
        <dbReference type="ARBA" id="ARBA00023315"/>
    </source>
</evidence>
<dbReference type="PROSITE" id="PS51186">
    <property type="entry name" value="GNAT"/>
    <property type="match status" value="1"/>
</dbReference>
<dbReference type="RefSeq" id="WP_007018525.1">
    <property type="nucleotide sequence ID" value="NZ_CH724117.1"/>
</dbReference>
<dbReference type="Pfam" id="PF00583">
    <property type="entry name" value="Acetyltransf_1"/>
    <property type="match status" value="1"/>
</dbReference>
<sequence length="161" mass="18040">MPNIQCIIADYQNPQHGSDLVFLLNSYALDPMGGGEPLNKDVQEGLPHALAQRPHAMSILCYVDDQPAGLINTFEGFSTFKCKPLINIHDVVVHKDFRGLKLSQVMLDYLENIAREKGCCKLTLEVIEGNKVAQNAYNKFGFSGYEMDPQFGQAMFWEKAL</sequence>
<dbReference type="CDD" id="cd04301">
    <property type="entry name" value="NAT_SF"/>
    <property type="match status" value="1"/>
</dbReference>
<keyword evidence="1 4" id="KW-0808">Transferase</keyword>
<dbReference type="InterPro" id="IPR016181">
    <property type="entry name" value="Acyl_CoA_acyltransferase"/>
</dbReference>
<feature type="domain" description="N-acetyltransferase" evidence="3">
    <location>
        <begin position="9"/>
        <end position="161"/>
    </location>
</feature>
<evidence type="ECO:0000313" key="4">
    <source>
        <dbReference type="EMBL" id="EAT12736.1"/>
    </source>
</evidence>
<dbReference type="HOGENOM" id="CLU_1640695_0_0_6"/>
<reference evidence="4 5" key="1">
    <citation type="submission" date="2006-03" db="EMBL/GenBank/DDBJ databases">
        <authorList>
            <person name="Pinhassi J."/>
            <person name="Pedros-Alio C."/>
            <person name="Ferriera S."/>
            <person name="Johnson J."/>
            <person name="Kravitz S."/>
            <person name="Halpern A."/>
            <person name="Remington K."/>
            <person name="Beeson K."/>
            <person name="Tran B."/>
            <person name="Rogers Y.-H."/>
            <person name="Friedman R."/>
            <person name="Venter J.C."/>
        </authorList>
    </citation>
    <scope>NUCLEOTIDE SEQUENCE [LARGE SCALE GENOMIC DNA]</scope>
    <source>
        <strain evidence="4 5">RED65</strain>
    </source>
</reference>
<evidence type="ECO:0000313" key="5">
    <source>
        <dbReference type="Proteomes" id="UP000004263"/>
    </source>
</evidence>
<dbReference type="GO" id="GO:0016747">
    <property type="term" value="F:acyltransferase activity, transferring groups other than amino-acyl groups"/>
    <property type="evidence" value="ECO:0007669"/>
    <property type="project" value="InterPro"/>
</dbReference>
<evidence type="ECO:0000256" key="1">
    <source>
        <dbReference type="ARBA" id="ARBA00022679"/>
    </source>
</evidence>
<dbReference type="Gene3D" id="3.40.630.30">
    <property type="match status" value="1"/>
</dbReference>
<accession>Q1N355</accession>
<proteinExistence type="predicted"/>
<comment type="caution">
    <text evidence="4">The sequence shown here is derived from an EMBL/GenBank/DDBJ whole genome shotgun (WGS) entry which is preliminary data.</text>
</comment>
<dbReference type="AlphaFoldDB" id="Q1N355"/>
<dbReference type="STRING" id="207949.RED65_13667"/>
<protein>
    <submittedName>
        <fullName evidence="4">Acetyltransferase, GNAT family protein</fullName>
    </submittedName>
</protein>
<gene>
    <name evidence="4" type="ORF">RED65_13667</name>
</gene>
<dbReference type="InterPro" id="IPR000182">
    <property type="entry name" value="GNAT_dom"/>
</dbReference>
<evidence type="ECO:0000259" key="3">
    <source>
        <dbReference type="PROSITE" id="PS51186"/>
    </source>
</evidence>